<protein>
    <submittedName>
        <fullName evidence="3">Uncharacterized protein</fullName>
    </submittedName>
</protein>
<dbReference type="AlphaFoldDB" id="L7JTL5"/>
<keyword evidence="4" id="KW-1185">Reference proteome</keyword>
<keyword evidence="1" id="KW-0812">Transmembrane</keyword>
<feature type="chain" id="PRO_5003978843" evidence="2">
    <location>
        <begin position="23"/>
        <end position="280"/>
    </location>
</feature>
<dbReference type="VEuPathDB" id="MicrosporidiaDB:THOM_2436"/>
<sequence length="280" mass="32078">MMPKSTLILLVCYCLLELRGMGQQGNKTNSIDSSDAYSVLTNSERADSPLSVRRKNDNGGPMSLIWRAIEYALSPDSKLGTVAEFVWMKGSGLIELAVRICEPILGPGETVFENIRWLLVEVFTSIMGKPCDTVESLSNPGRDFIKELNRILQSKDIKETAEFTTDMNEVKAKQEKMGRFITDSEMLGSWAGLCMNSWADRERWNILDSRCVIWVCRHLRKFKEGVLEPIVYYLRTWNVALAFYSVLFLCHLWKMYNKTVRRLEKVVVVNKLVDDDNNDL</sequence>
<evidence type="ECO:0000256" key="1">
    <source>
        <dbReference type="SAM" id="Phobius"/>
    </source>
</evidence>
<keyword evidence="2" id="KW-0732">Signal</keyword>
<feature type="signal peptide" evidence="2">
    <location>
        <begin position="1"/>
        <end position="22"/>
    </location>
</feature>
<evidence type="ECO:0000256" key="2">
    <source>
        <dbReference type="SAM" id="SignalP"/>
    </source>
</evidence>
<evidence type="ECO:0000313" key="4">
    <source>
        <dbReference type="Proteomes" id="UP000011185"/>
    </source>
</evidence>
<proteinExistence type="predicted"/>
<dbReference type="EMBL" id="JH994033">
    <property type="protein sequence ID" value="ELQ74650.1"/>
    <property type="molecule type" value="Genomic_DNA"/>
</dbReference>
<reference evidence="3 4" key="1">
    <citation type="journal article" date="2012" name="PLoS Pathog.">
        <title>The genome of the obligate intracellular parasite Trachipleistophora hominis: new insights into microsporidian genome dynamics and reductive evolution.</title>
        <authorList>
            <person name="Heinz E."/>
            <person name="Williams T.A."/>
            <person name="Nakjang S."/>
            <person name="Noel C.J."/>
            <person name="Swan D.C."/>
            <person name="Goldberg A.V."/>
            <person name="Harris S.R."/>
            <person name="Weinmaier T."/>
            <person name="Markert S."/>
            <person name="Becher D."/>
            <person name="Bernhardt J."/>
            <person name="Dagan T."/>
            <person name="Hacker C."/>
            <person name="Lucocq J.M."/>
            <person name="Schweder T."/>
            <person name="Rattei T."/>
            <person name="Hall N."/>
            <person name="Hirt R.P."/>
            <person name="Embley T.M."/>
        </authorList>
    </citation>
    <scope>NUCLEOTIDE SEQUENCE [LARGE SCALE GENOMIC DNA]</scope>
</reference>
<feature type="transmembrane region" description="Helical" evidence="1">
    <location>
        <begin position="230"/>
        <end position="253"/>
    </location>
</feature>
<keyword evidence="1" id="KW-0472">Membrane</keyword>
<evidence type="ECO:0000313" key="3">
    <source>
        <dbReference type="EMBL" id="ELQ74650.1"/>
    </source>
</evidence>
<name>L7JTL5_TRAHO</name>
<dbReference type="InParanoid" id="L7JTL5"/>
<accession>L7JTL5</accession>
<gene>
    <name evidence="3" type="ORF">THOM_2436</name>
</gene>
<organism evidence="3 4">
    <name type="scientific">Trachipleistophora hominis</name>
    <name type="common">Microsporidian parasite</name>
    <dbReference type="NCBI Taxonomy" id="72359"/>
    <lineage>
        <taxon>Eukaryota</taxon>
        <taxon>Fungi</taxon>
        <taxon>Fungi incertae sedis</taxon>
        <taxon>Microsporidia</taxon>
        <taxon>Pleistophoridae</taxon>
        <taxon>Trachipleistophora</taxon>
    </lineage>
</organism>
<dbReference type="HOGENOM" id="CLU_994621_0_0_1"/>
<keyword evidence="1" id="KW-1133">Transmembrane helix</keyword>
<dbReference type="Proteomes" id="UP000011185">
    <property type="component" value="Unassembled WGS sequence"/>
</dbReference>